<dbReference type="EMBL" id="OU892281">
    <property type="protein sequence ID" value="CAG9769765.1"/>
    <property type="molecule type" value="Genomic_DNA"/>
</dbReference>
<dbReference type="AlphaFoldDB" id="A0A9N9MVY2"/>
<proteinExistence type="predicted"/>
<keyword evidence="2" id="KW-1185">Reference proteome</keyword>
<evidence type="ECO:0000313" key="2">
    <source>
        <dbReference type="Proteomes" id="UP001152799"/>
    </source>
</evidence>
<evidence type="ECO:0000313" key="1">
    <source>
        <dbReference type="EMBL" id="CAG9769765.1"/>
    </source>
</evidence>
<name>A0A9N9MVY2_9CUCU</name>
<protein>
    <submittedName>
        <fullName evidence="1">Uncharacterized protein</fullName>
    </submittedName>
</protein>
<organism evidence="1 2">
    <name type="scientific">Ceutorhynchus assimilis</name>
    <name type="common">cabbage seed weevil</name>
    <dbReference type="NCBI Taxonomy" id="467358"/>
    <lineage>
        <taxon>Eukaryota</taxon>
        <taxon>Metazoa</taxon>
        <taxon>Ecdysozoa</taxon>
        <taxon>Arthropoda</taxon>
        <taxon>Hexapoda</taxon>
        <taxon>Insecta</taxon>
        <taxon>Pterygota</taxon>
        <taxon>Neoptera</taxon>
        <taxon>Endopterygota</taxon>
        <taxon>Coleoptera</taxon>
        <taxon>Polyphaga</taxon>
        <taxon>Cucujiformia</taxon>
        <taxon>Curculionidae</taxon>
        <taxon>Ceutorhynchinae</taxon>
        <taxon>Ceutorhynchus</taxon>
    </lineage>
</organism>
<reference evidence="1" key="1">
    <citation type="submission" date="2022-01" db="EMBL/GenBank/DDBJ databases">
        <authorList>
            <person name="King R."/>
        </authorList>
    </citation>
    <scope>NUCLEOTIDE SEQUENCE</scope>
</reference>
<gene>
    <name evidence="1" type="ORF">CEUTPL_LOCUS10263</name>
</gene>
<accession>A0A9N9MVY2</accession>
<dbReference type="Proteomes" id="UP001152799">
    <property type="component" value="Chromosome 5"/>
</dbReference>
<sequence length="259" mass="30184">MKLSSTALKSAYSKRKSNTLVNSISKGSIRSVSESFSELSLPMPNILPEKQELWDIFSLSPSYQEKVERYKLNANEAEISFDNYQNVVLKLRHYHEDVRARKTDLILAKIMPTFMKKGEFDSEGNLLTTTEELCKERFIEAEEDFLQQKDVVQKEKRIYDRYFANQKNIVDEIEEEFDKFCNKNYKAPSPTPEFEDSGSISDVKLEEKPAKTTLEQEVRGKIPSIPSAKIVTDLQKLMNYERKKRQTLLAKKKAEWKNF</sequence>